<dbReference type="STRING" id="1563681.BFP71_18135"/>
<evidence type="ECO:0000256" key="3">
    <source>
        <dbReference type="ARBA" id="ARBA00022989"/>
    </source>
</evidence>
<protein>
    <recommendedName>
        <fullName evidence="7">Translocation and assembly module TamB C-terminal domain-containing protein</fullName>
    </recommendedName>
</protein>
<dbReference type="InterPro" id="IPR007452">
    <property type="entry name" value="TamB_C"/>
</dbReference>
<feature type="transmembrane region" description="Helical" evidence="6">
    <location>
        <begin position="20"/>
        <end position="39"/>
    </location>
</feature>
<feature type="region of interest" description="Disordered" evidence="5">
    <location>
        <begin position="1496"/>
        <end position="1517"/>
    </location>
</feature>
<keyword evidence="3 6" id="KW-1133">Transmembrane helix</keyword>
<evidence type="ECO:0000313" key="8">
    <source>
        <dbReference type="EMBL" id="OEK05315.1"/>
    </source>
</evidence>
<sequence>MKEKIKRSQVIKKRIVKSILWLVLTPFILLGTVALLIHLPPIQNYLTDRITTYLSEGTGYKTEIDYINIKWFNAVSIDGTQIYDLKDVKMIGIDELVLTFKLSDIIGKTNIETKDAWVKGADVNLRDQTTLRLNIDDWVIKLAELLAGESTASAGSAGSFSIDQITLVDSKFSISDSTRDSVKTGFDYNHFQLIDLNADLLNLKAVADTFQIDVKRLTATDSLSGFKIDELQTFFRNSWKGMAFYELDLKMGKSRITNEVVFNHDRPGLMGYFVDSVYIEANFEGTVIHSDELSYFAPELKEYNESVEIDGFFEGEVRDFFSDEFKLKFGDGTELAGEMQIEGLPDVNNSGFDIFLNNSTLVAKDLEKYIGKRAFEITDKLGKVRLNGSFNGFISDFVAEGTFDTDIGSFTSDTRITSESDELPTYNGRLETENFDLGIFTGDPTFQKVNMNGEIEGAGFTLEDANFTLGADIPSIGIYGYDYQNIVIDSGAFAQSFFSGDLDVSDPNLTLVAKGSIDLRDNKKIFNVTGQLDTAQLKTLNLTEENITLASNFSLDLSGIKLDSIIGSIYLNDTYLKYEENDIVFDSLLFSSQRNDTERDVRFISDQFNAAFIGEFEFTTLLSELENINEQYKLVFSSRRDAAIAFAEKNKASASNFNIRYDISLDNISPVLQLFDTSIYVSRNALIQGRFTNDLIENFTLNAEADSVKWANIRFFSNSININSNNLKDLNNVLTLGQIQSKQQQYANTAETEELDLIAIWDGQKINIEQKIQQESSGNSTDIKAQVDFYKDSTILSFQEAQLVALNEEWNISDNNRILFGERRIDIKDLSITNKDQSISFDGAVAVTKDSAKTLGIEFKDVSVANLNTLTTKSYTGSLNGKLQAQNLYFNPLLFGEIEVSELKVNNFLVGDLEGSLEWNDLNKKFDVNFDVDRNEVRIINLEGDFFPSRATDQLDLRLTLNNANLRIAEPFIEDYVSNIGGFMSGDYAVSGNFSAPVMKGEGFLEQGELKVNYLNTDYKFNGLVEFQKDLILLSNIALKDAENHDASFNGTITHDAFKNFVLDMSGDLSQFQVLNTPPNLSEPYYGTAYGTGTINLNGEASNLTIEANVRTDENTRLIIPISEGTDFTDNPEYITFINRSDTTKTIAVEAGEDEVNKIKIEGLKLDLDINVTPDAYVEIIIDPKSGDILRGRSNGQLRLKIDTQGDFEMTGGLDIVEGGYNFSLYNVITKEFDIERPSTITWFGDPYSAIMDIKASYSQNTSLQPILEQTGAAVENANGGAAVNRRFPTKVLLGLQGPMLSPNFNFDIDLSSVQGPENQVAINAFQNIIQSDEQELNRQVLSLIVLNRFSDQGGLTIGGNTPTQNVSQFLSNQFSQLIAQLDDNLEVDLDLDLQEWDTEAFNTFRLRLSYTFLDGRLRITREGGLVGLADVNSIAGDLTAEYLLTADGRYRVKVYSRNNYDLINVVSNSTTTTTGASITQTTSFNNLREFFSGVNRNRKKRKDKKKKEEDNDPGLN</sequence>
<evidence type="ECO:0000256" key="2">
    <source>
        <dbReference type="ARBA" id="ARBA00022692"/>
    </source>
</evidence>
<keyword evidence="9" id="KW-1185">Reference proteome</keyword>
<proteinExistence type="predicted"/>
<keyword evidence="2 6" id="KW-0812">Transmembrane</keyword>
<organism evidence="8 9">
    <name type="scientific">Roseivirga misakiensis</name>
    <dbReference type="NCBI Taxonomy" id="1563681"/>
    <lineage>
        <taxon>Bacteria</taxon>
        <taxon>Pseudomonadati</taxon>
        <taxon>Bacteroidota</taxon>
        <taxon>Cytophagia</taxon>
        <taxon>Cytophagales</taxon>
        <taxon>Roseivirgaceae</taxon>
        <taxon>Roseivirga</taxon>
    </lineage>
</organism>
<feature type="domain" description="Translocation and assembly module TamB C-terminal" evidence="7">
    <location>
        <begin position="1040"/>
        <end position="1460"/>
    </location>
</feature>
<dbReference type="Proteomes" id="UP000095552">
    <property type="component" value="Unassembled WGS sequence"/>
</dbReference>
<evidence type="ECO:0000259" key="7">
    <source>
        <dbReference type="Pfam" id="PF04357"/>
    </source>
</evidence>
<evidence type="ECO:0000256" key="4">
    <source>
        <dbReference type="ARBA" id="ARBA00023136"/>
    </source>
</evidence>
<keyword evidence="4 6" id="KW-0472">Membrane</keyword>
<dbReference type="GO" id="GO:0005886">
    <property type="term" value="C:plasma membrane"/>
    <property type="evidence" value="ECO:0007669"/>
    <property type="project" value="InterPro"/>
</dbReference>
<evidence type="ECO:0000313" key="9">
    <source>
        <dbReference type="Proteomes" id="UP000095552"/>
    </source>
</evidence>
<dbReference type="OrthoDB" id="9811276at2"/>
<name>A0A1E5T1R8_9BACT</name>
<dbReference type="GO" id="GO:0009306">
    <property type="term" value="P:protein secretion"/>
    <property type="evidence" value="ECO:0007669"/>
    <property type="project" value="InterPro"/>
</dbReference>
<comment type="caution">
    <text evidence="8">The sequence shown here is derived from an EMBL/GenBank/DDBJ whole genome shotgun (WGS) entry which is preliminary data.</text>
</comment>
<feature type="compositionally biased region" description="Basic residues" evidence="5">
    <location>
        <begin position="1497"/>
        <end position="1506"/>
    </location>
</feature>
<dbReference type="Pfam" id="PF04357">
    <property type="entry name" value="TamB"/>
    <property type="match status" value="1"/>
</dbReference>
<evidence type="ECO:0000256" key="5">
    <source>
        <dbReference type="SAM" id="MobiDB-lite"/>
    </source>
</evidence>
<reference evidence="8 9" key="1">
    <citation type="submission" date="2016-08" db="EMBL/GenBank/DDBJ databases">
        <title>Draft genome of Fabibacter sp. strain SK-8.</title>
        <authorList>
            <person name="Wong S.-K."/>
            <person name="Hamasaki K."/>
            <person name="Yoshizawa S."/>
        </authorList>
    </citation>
    <scope>NUCLEOTIDE SEQUENCE [LARGE SCALE GENOMIC DNA]</scope>
    <source>
        <strain evidence="8 9">SK-8</strain>
    </source>
</reference>
<comment type="subcellular location">
    <subcellularLocation>
        <location evidence="1">Membrane</location>
        <topology evidence="1">Single-pass membrane protein</topology>
    </subcellularLocation>
</comment>
<evidence type="ECO:0000256" key="6">
    <source>
        <dbReference type="SAM" id="Phobius"/>
    </source>
</evidence>
<accession>A0A1E5T1R8</accession>
<dbReference type="EMBL" id="MDGQ01000005">
    <property type="protein sequence ID" value="OEK05315.1"/>
    <property type="molecule type" value="Genomic_DNA"/>
</dbReference>
<gene>
    <name evidence="8" type="ORF">BFP71_18135</name>
</gene>
<evidence type="ECO:0000256" key="1">
    <source>
        <dbReference type="ARBA" id="ARBA00004167"/>
    </source>
</evidence>
<dbReference type="RefSeq" id="WP_069836820.1">
    <property type="nucleotide sequence ID" value="NZ_MDGQ01000005.1"/>
</dbReference>